<protein>
    <submittedName>
        <fullName evidence="2">SIR2 family protein</fullName>
    </submittedName>
</protein>
<dbReference type="SUPFAM" id="SSF48452">
    <property type="entry name" value="TPR-like"/>
    <property type="match status" value="1"/>
</dbReference>
<comment type="caution">
    <text evidence="2">The sequence shown here is derived from an EMBL/GenBank/DDBJ whole genome shotgun (WGS) entry which is preliminary data.</text>
</comment>
<dbReference type="Proteomes" id="UP000782610">
    <property type="component" value="Unassembled WGS sequence"/>
</dbReference>
<dbReference type="AlphaFoldDB" id="A0A933P0C6"/>
<dbReference type="Gene3D" id="1.25.40.10">
    <property type="entry name" value="Tetratricopeptide repeat domain"/>
    <property type="match status" value="1"/>
</dbReference>
<dbReference type="Pfam" id="PF25199">
    <property type="entry name" value="nSTAND_NTPase5"/>
    <property type="match status" value="1"/>
</dbReference>
<name>A0A933P0C6_9HYPH</name>
<reference evidence="2" key="1">
    <citation type="submission" date="2020-07" db="EMBL/GenBank/DDBJ databases">
        <title>Huge and variable diversity of episymbiotic CPR bacteria and DPANN archaea in groundwater ecosystems.</title>
        <authorList>
            <person name="He C.Y."/>
            <person name="Keren R."/>
            <person name="Whittaker M."/>
            <person name="Farag I.F."/>
            <person name="Doudna J."/>
            <person name="Cate J.H.D."/>
            <person name="Banfield J.F."/>
        </authorList>
    </citation>
    <scope>NUCLEOTIDE SEQUENCE</scope>
    <source>
        <strain evidence="2">NC_groundwater_1586_Pr3_B-0.1um_66_15</strain>
    </source>
</reference>
<evidence type="ECO:0000313" key="3">
    <source>
        <dbReference type="Proteomes" id="UP000782610"/>
    </source>
</evidence>
<evidence type="ECO:0000313" key="2">
    <source>
        <dbReference type="EMBL" id="MBI4923633.1"/>
    </source>
</evidence>
<dbReference type="InterPro" id="IPR057574">
    <property type="entry name" value="nSTAND_NTPase5_dom"/>
</dbReference>
<dbReference type="SUPFAM" id="SSF52540">
    <property type="entry name" value="P-loop containing nucleoside triphosphate hydrolases"/>
    <property type="match status" value="1"/>
</dbReference>
<dbReference type="InterPro" id="IPR027417">
    <property type="entry name" value="P-loop_NTPase"/>
</dbReference>
<accession>A0A933P0C6</accession>
<proteinExistence type="predicted"/>
<feature type="domain" description="Novel STAND NTPase 5" evidence="1">
    <location>
        <begin position="320"/>
        <end position="463"/>
    </location>
</feature>
<dbReference type="Gene3D" id="2.40.50.140">
    <property type="entry name" value="Nucleic acid-binding proteins"/>
    <property type="match status" value="1"/>
</dbReference>
<dbReference type="InterPro" id="IPR011990">
    <property type="entry name" value="TPR-like_helical_dom_sf"/>
</dbReference>
<dbReference type="Pfam" id="PF13289">
    <property type="entry name" value="SIR2_2"/>
    <property type="match status" value="1"/>
</dbReference>
<organism evidence="2 3">
    <name type="scientific">Devosia nanyangense</name>
    <dbReference type="NCBI Taxonomy" id="1228055"/>
    <lineage>
        <taxon>Bacteria</taxon>
        <taxon>Pseudomonadati</taxon>
        <taxon>Pseudomonadota</taxon>
        <taxon>Alphaproteobacteria</taxon>
        <taxon>Hyphomicrobiales</taxon>
        <taxon>Devosiaceae</taxon>
        <taxon>Devosia</taxon>
    </lineage>
</organism>
<sequence length="1043" mass="117147">MVDLPKHLLSSITGGRTVLFLGAGASHGAKNSQGREIPLGDTLAGRLASEFLGPEYSGLDFKTSYEYAASQRDVLTAQRFLYDQLYPFEPADFHRLIPELPWAGIVGTNYDLIIERAYDQANSPMQPLSVVRSDASGIDKAAASLTYIKLHGCITEYQVLHPPLVASSEQLINFREGRVGQFDTFLEWAKTRTIVFVGYSFRDPDLRALLDQVIKEGDGRPTHYIVTPGVLLAQRKYWSDRRIETIDSTFSEFLTSVDVAFPKPKRELALVVGSNNFQTPITRFISVAGRTESQELRAYLASSVEVVADLGAKPAIDSKQFYRGFDLGWAPIANNLDIRLPIVDEVLSEEVLPSASVSLPRMVVLKGHAGSGKSVAMRRICYEAAVRHERLCIFVSRLGLIEERYFDELFSLTNVPVHLFVDNASYHRNSLARLFEQARKRHWKLIVVCSESYNLWNTTCDNLNALVGNEYTMRYLSEGDIDRLLANLKRHDSLGYLATLPAEKQHEQLKEVHGRQILVALLEATHGVGLQQIVVDEYRSISPKEAQQLYLDICSLHRLGPPVRAGLISRVHNISFEEFEDKLFKPLEGVVKLRKDVRSGDFVFEARHSEIASVLYDLVLTDPNERFDSLVRILSKLNPAFSYDIEALSRLLRADTVRSTVPDEAKARQVYDVALESVGELPFIVHQRGVYEMQTANNLGRLDGAEQYLRRAHDLEPWNKNVQHSLAELDFKRSRLSTDPLEIVAWRRSAESQAGKLAANSVNSYPHHTLLKAALDEVRSALREVETAGDDPAVRHLSDSVTHAENTLKQALQKFPNDAMLLGEEGQLSEILSQATRAEKAFDRAFEANPRSSLIARRVFLMKKAKGDTDGATSVLRKALEHNPASRELNFDLALTLIESAPDGDQVHSDEVLYFLRRSFTPGDKQRQAQFWYARQQTIRDNFEEARPIFLSLSGAAIPFKEKSEMRGIVRTSSGSAKRYFGVVTSLQNTYGFVRADSPAFDAFFLAINLDQGLEDRLSVGRRVSFELGFTLRGPQARGLKEQ</sequence>
<gene>
    <name evidence="2" type="ORF">HY834_17980</name>
</gene>
<evidence type="ECO:0000259" key="1">
    <source>
        <dbReference type="Pfam" id="PF25199"/>
    </source>
</evidence>
<dbReference type="InterPro" id="IPR012340">
    <property type="entry name" value="NA-bd_OB-fold"/>
</dbReference>
<dbReference type="EMBL" id="JACRAF010000059">
    <property type="protein sequence ID" value="MBI4923633.1"/>
    <property type="molecule type" value="Genomic_DNA"/>
</dbReference>